<dbReference type="Gene3D" id="3.40.50.150">
    <property type="entry name" value="Vaccinia Virus protein VP39"/>
    <property type="match status" value="1"/>
</dbReference>
<dbReference type="InterPro" id="IPR050723">
    <property type="entry name" value="CFA/CMAS"/>
</dbReference>
<dbReference type="Pfam" id="PF02353">
    <property type="entry name" value="CMAS"/>
    <property type="match status" value="1"/>
</dbReference>
<dbReference type="Pfam" id="PF25371">
    <property type="entry name" value="DUF7884"/>
    <property type="match status" value="1"/>
</dbReference>
<dbReference type="GO" id="GO:0008610">
    <property type="term" value="P:lipid biosynthetic process"/>
    <property type="evidence" value="ECO:0007669"/>
    <property type="project" value="InterPro"/>
</dbReference>
<dbReference type="CDD" id="cd02440">
    <property type="entry name" value="AdoMet_MTases"/>
    <property type="match status" value="1"/>
</dbReference>
<dbReference type="InterPro" id="IPR029063">
    <property type="entry name" value="SAM-dependent_MTases_sf"/>
</dbReference>
<dbReference type="InterPro" id="IPR057206">
    <property type="entry name" value="DUF7884"/>
</dbReference>
<name>G7Z5D9_AZOL4</name>
<evidence type="ECO:0000256" key="4">
    <source>
        <dbReference type="ARBA" id="ARBA00022691"/>
    </source>
</evidence>
<accession>G7Z5D9</accession>
<evidence type="ECO:0000313" key="7">
    <source>
        <dbReference type="EMBL" id="CBS86967.1"/>
    </source>
</evidence>
<dbReference type="SUPFAM" id="SSF53335">
    <property type="entry name" value="S-adenosyl-L-methionine-dependent methyltransferases"/>
    <property type="match status" value="1"/>
</dbReference>
<dbReference type="PANTHER" id="PTHR43667">
    <property type="entry name" value="CYCLOPROPANE-FATTY-ACYL-PHOSPHOLIPID SYNTHASE"/>
    <property type="match status" value="1"/>
</dbReference>
<dbReference type="EC" id="2.1.1.79" evidence="7"/>
<dbReference type="AlphaFoldDB" id="G7Z5D9"/>
<dbReference type="Proteomes" id="UP000005667">
    <property type="component" value="Chromosome"/>
</dbReference>
<dbReference type="GO" id="GO:0008825">
    <property type="term" value="F:cyclopropane-fatty-acyl-phospholipid synthase activity"/>
    <property type="evidence" value="ECO:0007669"/>
    <property type="project" value="UniProtKB-EC"/>
</dbReference>
<keyword evidence="2 7" id="KW-0489">Methyltransferase</keyword>
<keyword evidence="5" id="KW-0443">Lipid metabolism</keyword>
<protein>
    <submittedName>
        <fullName evidence="7">Cyclopropane-fatty-acyl-phospholipid synthase</fullName>
        <ecNumber evidence="7">2.1.1.79</ecNumber>
    </submittedName>
</protein>
<proteinExistence type="inferred from homology"/>
<evidence type="ECO:0000256" key="1">
    <source>
        <dbReference type="ARBA" id="ARBA00010815"/>
    </source>
</evidence>
<dbReference type="PIRSF" id="PIRSF003085">
    <property type="entry name" value="CMAS"/>
    <property type="match status" value="1"/>
</dbReference>
<dbReference type="PANTHER" id="PTHR43667:SF1">
    <property type="entry name" value="CYCLOPROPANE-FATTY-ACYL-PHOSPHOLIPID SYNTHASE"/>
    <property type="match status" value="1"/>
</dbReference>
<dbReference type="STRING" id="862719.AZOLI_1680"/>
<feature type="domain" description="DUF7884" evidence="6">
    <location>
        <begin position="32"/>
        <end position="91"/>
    </location>
</feature>
<keyword evidence="3 7" id="KW-0808">Transferase</keyword>
<evidence type="ECO:0000256" key="5">
    <source>
        <dbReference type="ARBA" id="ARBA00023098"/>
    </source>
</evidence>
<dbReference type="HOGENOM" id="CLU_026434_6_1_5"/>
<dbReference type="EMBL" id="FQ311868">
    <property type="protein sequence ID" value="CBS86967.1"/>
    <property type="molecule type" value="Genomic_DNA"/>
</dbReference>
<dbReference type="InterPro" id="IPR003333">
    <property type="entry name" value="CMAS"/>
</dbReference>
<keyword evidence="4" id="KW-0949">S-adenosyl-L-methionine</keyword>
<gene>
    <name evidence="7" type="primary">cfa2</name>
    <name evidence="7" type="ordered locus">AZOLI_1680</name>
</gene>
<evidence type="ECO:0000256" key="3">
    <source>
        <dbReference type="ARBA" id="ARBA00022679"/>
    </source>
</evidence>
<keyword evidence="8" id="KW-1185">Reference proteome</keyword>
<organism evidence="7 8">
    <name type="scientific">Azospirillum lipoferum (strain 4B)</name>
    <dbReference type="NCBI Taxonomy" id="862719"/>
    <lineage>
        <taxon>Bacteria</taxon>
        <taxon>Pseudomonadati</taxon>
        <taxon>Pseudomonadota</taxon>
        <taxon>Alphaproteobacteria</taxon>
        <taxon>Rhodospirillales</taxon>
        <taxon>Azospirillaceae</taxon>
        <taxon>Azospirillum</taxon>
    </lineage>
</organism>
<sequence>MLDSAPRKEFGMLLVRLLAAAKGDGTLNLVTVDGEHHRIGSGPPKLTLRLHDRAVERDLLINPRLRFGEAYMDGRLSIEGGTIYDLLSMLMSGSEVQGALGRAVEALSPILRRAQQYNPMRRSRQNVEHHYNLSREFYELFLDRDMQYSCAYFSEPGMSLDDAQEAKKRHIAAKLLLVPGMRVLDIGCGWGGMALYLARHTGARVTGITLSSEQFEVAKRRAEETGLSDRVTFELRDYREFAGTHPAAFDRIVSVGMFEHVGVPQYRTYFDAVRGMLNEDGVALIHSIGRLKEPGATNPWIRKYIFPGGYSPALSEVLPVIERSGLFTTDLEVLRLHYAETLRHWRSRFDARRDEAKALYDERFCRMWEFYLAGAELSFLLQGHMVFQVQVARNLGAVPLTRDYMVNAERHLAKGSAGIGASVGGVPMLRPAHSPESAN</sequence>
<dbReference type="KEGG" id="ali:AZOLI_1680"/>
<evidence type="ECO:0000256" key="2">
    <source>
        <dbReference type="ARBA" id="ARBA00022603"/>
    </source>
</evidence>
<evidence type="ECO:0000259" key="6">
    <source>
        <dbReference type="Pfam" id="PF25371"/>
    </source>
</evidence>
<reference evidence="8" key="1">
    <citation type="journal article" date="2011" name="PLoS Genet.">
        <title>Azospirillum genomes reveal transition of bacteria from aquatic to terrestrial environments.</title>
        <authorList>
            <person name="Wisniewski-Dye F."/>
            <person name="Borziak K."/>
            <person name="Khalsa-Moyers G."/>
            <person name="Alexandre G."/>
            <person name="Sukharnikov L.O."/>
            <person name="Wuichet K."/>
            <person name="Hurst G.B."/>
            <person name="McDonald W.H."/>
            <person name="Robertson J.S."/>
            <person name="Barbe V."/>
            <person name="Calteau A."/>
            <person name="Rouy Z."/>
            <person name="Mangenot S."/>
            <person name="Prigent-Combaret C."/>
            <person name="Normand P."/>
            <person name="Boyer M."/>
            <person name="Siguier P."/>
            <person name="Dessaux Y."/>
            <person name="Elmerich C."/>
            <person name="Condemine G."/>
            <person name="Krishnen G."/>
            <person name="Kennedy I."/>
            <person name="Paterson A.H."/>
            <person name="Gonzalez V."/>
            <person name="Mavingui P."/>
            <person name="Zhulin I.B."/>
        </authorList>
    </citation>
    <scope>NUCLEOTIDE SEQUENCE [LARGE SCALE GENOMIC DNA]</scope>
    <source>
        <strain evidence="8">4B</strain>
    </source>
</reference>
<evidence type="ECO:0000313" key="8">
    <source>
        <dbReference type="Proteomes" id="UP000005667"/>
    </source>
</evidence>
<dbReference type="GO" id="GO:0032259">
    <property type="term" value="P:methylation"/>
    <property type="evidence" value="ECO:0007669"/>
    <property type="project" value="UniProtKB-KW"/>
</dbReference>
<comment type="similarity">
    <text evidence="1">Belongs to the CFA/CMAS family.</text>
</comment>